<feature type="domain" description="HTH lysR-type" evidence="5">
    <location>
        <begin position="8"/>
        <end position="65"/>
    </location>
</feature>
<evidence type="ECO:0000256" key="4">
    <source>
        <dbReference type="ARBA" id="ARBA00023163"/>
    </source>
</evidence>
<dbReference type="GO" id="GO:0000976">
    <property type="term" value="F:transcription cis-regulatory region binding"/>
    <property type="evidence" value="ECO:0007669"/>
    <property type="project" value="TreeGrafter"/>
</dbReference>
<dbReference type="PANTHER" id="PTHR30126:SF98">
    <property type="entry name" value="HTH-TYPE TRANSCRIPTIONAL ACTIVATOR BAUR"/>
    <property type="match status" value="1"/>
</dbReference>
<comment type="similarity">
    <text evidence="1">Belongs to the LysR transcriptional regulatory family.</text>
</comment>
<dbReference type="PRINTS" id="PR00039">
    <property type="entry name" value="HTHLYSR"/>
</dbReference>
<dbReference type="CDD" id="cd05466">
    <property type="entry name" value="PBP2_LTTR_substrate"/>
    <property type="match status" value="1"/>
</dbReference>
<evidence type="ECO:0000256" key="1">
    <source>
        <dbReference type="ARBA" id="ARBA00009437"/>
    </source>
</evidence>
<dbReference type="InterPro" id="IPR000847">
    <property type="entry name" value="LysR_HTH_N"/>
</dbReference>
<gene>
    <name evidence="6" type="ORF">LMG28688_02117</name>
</gene>
<evidence type="ECO:0000313" key="7">
    <source>
        <dbReference type="Proteomes" id="UP000494119"/>
    </source>
</evidence>
<dbReference type="AlphaFoldDB" id="A0A6J5FSC9"/>
<sequence length="305" mass="33720">MLGNLTDLDLRLLRVFVAVVEAGGVSVAQTTLNVSQPTISAQLSTLETRLGYRLCERGRSGFRLTEKGERMYDLAITLLAAAEEFALKARHLDRKLVGTLAIGLIGHAPIGENARISEAIASFKQRDEAVRFSISVKSPGELEEQLLNGDIQIAVGYFWHRVPTLEYTPLFIERQIAYCGRGHPLFERAGKLSPAEAAHHEWVWRTYPTPEAQHSTSASKVTAQADNMEAVSLLILSGHHLGYLPQQFAAPLVRSGRLAALNPAKLTYEVTFHMVTQKRSSHDPIVQAFLEDLRNAHPPEPIVES</sequence>
<evidence type="ECO:0000256" key="3">
    <source>
        <dbReference type="ARBA" id="ARBA00023125"/>
    </source>
</evidence>
<dbReference type="PROSITE" id="PS50931">
    <property type="entry name" value="HTH_LYSR"/>
    <property type="match status" value="1"/>
</dbReference>
<evidence type="ECO:0000259" key="5">
    <source>
        <dbReference type="PROSITE" id="PS50931"/>
    </source>
</evidence>
<dbReference type="InterPro" id="IPR005119">
    <property type="entry name" value="LysR_subst-bd"/>
</dbReference>
<reference evidence="6 7" key="1">
    <citation type="submission" date="2020-04" db="EMBL/GenBank/DDBJ databases">
        <authorList>
            <person name="De Canck E."/>
        </authorList>
    </citation>
    <scope>NUCLEOTIDE SEQUENCE [LARGE SCALE GENOMIC DNA]</scope>
    <source>
        <strain evidence="6 7">LMG 28688</strain>
    </source>
</reference>
<keyword evidence="4" id="KW-0804">Transcription</keyword>
<keyword evidence="3" id="KW-0238">DNA-binding</keyword>
<evidence type="ECO:0000313" key="6">
    <source>
        <dbReference type="EMBL" id="CAB3785828.1"/>
    </source>
</evidence>
<dbReference type="InterPro" id="IPR036390">
    <property type="entry name" value="WH_DNA-bd_sf"/>
</dbReference>
<dbReference type="GO" id="GO:0003700">
    <property type="term" value="F:DNA-binding transcription factor activity"/>
    <property type="evidence" value="ECO:0007669"/>
    <property type="project" value="InterPro"/>
</dbReference>
<keyword evidence="7" id="KW-1185">Reference proteome</keyword>
<protein>
    <recommendedName>
        <fullName evidence="5">HTH lysR-type domain-containing protein</fullName>
    </recommendedName>
</protein>
<dbReference type="InterPro" id="IPR036388">
    <property type="entry name" value="WH-like_DNA-bd_sf"/>
</dbReference>
<name>A0A6J5FSC9_9BURK</name>
<dbReference type="Proteomes" id="UP000494119">
    <property type="component" value="Unassembled WGS sequence"/>
</dbReference>
<organism evidence="6 7">
    <name type="scientific">Paraburkholderia caffeinitolerans</name>
    <dbReference type="NCBI Taxonomy" id="1723730"/>
    <lineage>
        <taxon>Bacteria</taxon>
        <taxon>Pseudomonadati</taxon>
        <taxon>Pseudomonadota</taxon>
        <taxon>Betaproteobacteria</taxon>
        <taxon>Burkholderiales</taxon>
        <taxon>Burkholderiaceae</taxon>
        <taxon>Paraburkholderia</taxon>
    </lineage>
</organism>
<dbReference type="SUPFAM" id="SSF46785">
    <property type="entry name" value="Winged helix' DNA-binding domain"/>
    <property type="match status" value="1"/>
</dbReference>
<dbReference type="Pfam" id="PF03466">
    <property type="entry name" value="LysR_substrate"/>
    <property type="match status" value="1"/>
</dbReference>
<dbReference type="PANTHER" id="PTHR30126">
    <property type="entry name" value="HTH-TYPE TRANSCRIPTIONAL REGULATOR"/>
    <property type="match status" value="1"/>
</dbReference>
<dbReference type="EMBL" id="CADIKL010000008">
    <property type="protein sequence ID" value="CAB3785828.1"/>
    <property type="molecule type" value="Genomic_DNA"/>
</dbReference>
<dbReference type="Pfam" id="PF00126">
    <property type="entry name" value="HTH_1"/>
    <property type="match status" value="1"/>
</dbReference>
<dbReference type="Gene3D" id="1.10.10.10">
    <property type="entry name" value="Winged helix-like DNA-binding domain superfamily/Winged helix DNA-binding domain"/>
    <property type="match status" value="1"/>
</dbReference>
<proteinExistence type="inferred from homology"/>
<dbReference type="Gene3D" id="3.40.190.290">
    <property type="match status" value="1"/>
</dbReference>
<keyword evidence="2" id="KW-0805">Transcription regulation</keyword>
<accession>A0A6J5FSC9</accession>
<evidence type="ECO:0000256" key="2">
    <source>
        <dbReference type="ARBA" id="ARBA00023015"/>
    </source>
</evidence>
<dbReference type="RefSeq" id="WP_175195074.1">
    <property type="nucleotide sequence ID" value="NZ_CADIKL010000008.1"/>
</dbReference>
<dbReference type="SUPFAM" id="SSF53850">
    <property type="entry name" value="Periplasmic binding protein-like II"/>
    <property type="match status" value="1"/>
</dbReference>